<dbReference type="SUPFAM" id="SSF49777">
    <property type="entry name" value="PEBP-like"/>
    <property type="match status" value="1"/>
</dbReference>
<dbReference type="EMBL" id="WFLI01000032">
    <property type="protein sequence ID" value="KAB8062677.1"/>
    <property type="molecule type" value="Genomic_DNA"/>
</dbReference>
<name>A0A6I1I4X1_9BURK</name>
<dbReference type="InterPro" id="IPR008914">
    <property type="entry name" value="PEBP"/>
</dbReference>
<organism evidence="1 2">
    <name type="scientific">Janthinobacterium violaceinigrum</name>
    <dbReference type="NCBI Taxonomy" id="2654252"/>
    <lineage>
        <taxon>Bacteria</taxon>
        <taxon>Pseudomonadati</taxon>
        <taxon>Pseudomonadota</taxon>
        <taxon>Betaproteobacteria</taxon>
        <taxon>Burkholderiales</taxon>
        <taxon>Oxalobacteraceae</taxon>
        <taxon>Janthinobacterium</taxon>
    </lineage>
</organism>
<dbReference type="PANTHER" id="PTHR30289:SF1">
    <property type="entry name" value="PEBP (PHOSPHATIDYLETHANOLAMINE-BINDING PROTEIN) FAMILY PROTEIN"/>
    <property type="match status" value="1"/>
</dbReference>
<dbReference type="Gene3D" id="3.90.280.10">
    <property type="entry name" value="PEBP-like"/>
    <property type="match status" value="1"/>
</dbReference>
<dbReference type="InterPro" id="IPR036610">
    <property type="entry name" value="PEBP-like_sf"/>
</dbReference>
<dbReference type="PANTHER" id="PTHR30289">
    <property type="entry name" value="UNCHARACTERIZED PROTEIN YBCL-RELATED"/>
    <property type="match status" value="1"/>
</dbReference>
<reference evidence="1 2" key="1">
    <citation type="submission" date="2019-10" db="EMBL/GenBank/DDBJ databases">
        <title>Three novel species isolated from a subtropical stream in China.</title>
        <authorList>
            <person name="Lu H."/>
        </authorList>
    </citation>
    <scope>NUCLEOTIDE SEQUENCE [LARGE SCALE GENOMIC DNA]</scope>
    <source>
        <strain evidence="1 2">FT13W</strain>
    </source>
</reference>
<dbReference type="Pfam" id="PF01161">
    <property type="entry name" value="PBP"/>
    <property type="match status" value="1"/>
</dbReference>
<evidence type="ECO:0000313" key="1">
    <source>
        <dbReference type="EMBL" id="KAB8062677.1"/>
    </source>
</evidence>
<sequence>MRLWSETFRDGGLMPADHAFAEIDPASRVRLAGNRNPHLAWDEVPNGTESLALFCIDPDAPQDASLANVEDQALPLTAPRGDFYHWSLLDLPTAMRSIAAGQFSSGITARGKQAPTVSWPDSSGTYALRQGINDYTAWFAGDAGMGGDYYGYDGPCPPWNDERIHHYIFRLYALDVPHLALPERFTGQQAHAALYGHILDEAQLVVAYSLNPELALTLKK</sequence>
<evidence type="ECO:0000313" key="2">
    <source>
        <dbReference type="Proteomes" id="UP000468717"/>
    </source>
</evidence>
<protein>
    <submittedName>
        <fullName evidence="1">YbhB/YbcL family Raf kinase inhibitor-like protein</fullName>
    </submittedName>
</protein>
<keyword evidence="2" id="KW-1185">Reference proteome</keyword>
<gene>
    <name evidence="1" type="ORF">GCN75_22110</name>
</gene>
<accession>A0A6I1I4X1</accession>
<proteinExistence type="predicted"/>
<dbReference type="NCBIfam" id="TIGR00481">
    <property type="entry name" value="YbhB/YbcL family Raf kinase inhibitor-like protein"/>
    <property type="match status" value="1"/>
</dbReference>
<dbReference type="RefSeq" id="WP_152284310.1">
    <property type="nucleotide sequence ID" value="NZ_WFLI01000032.1"/>
</dbReference>
<dbReference type="Proteomes" id="UP000468717">
    <property type="component" value="Unassembled WGS sequence"/>
</dbReference>
<dbReference type="InterPro" id="IPR005247">
    <property type="entry name" value="YbhB_YbcL/LppC-like"/>
</dbReference>
<dbReference type="AlphaFoldDB" id="A0A6I1I4X1"/>
<comment type="caution">
    <text evidence="1">The sequence shown here is derived from an EMBL/GenBank/DDBJ whole genome shotgun (WGS) entry which is preliminary data.</text>
</comment>
<dbReference type="CDD" id="cd00865">
    <property type="entry name" value="PEBP_bact_arch"/>
    <property type="match status" value="1"/>
</dbReference>